<evidence type="ECO:0000313" key="2">
    <source>
        <dbReference type="EMBL" id="SVD18311.1"/>
    </source>
</evidence>
<dbReference type="Pfam" id="PF00011">
    <property type="entry name" value="HSP20"/>
    <property type="match status" value="1"/>
</dbReference>
<dbReference type="PROSITE" id="PS01031">
    <property type="entry name" value="SHSP"/>
    <property type="match status" value="1"/>
</dbReference>
<sequence>MNELDIIRNHFLGFHNDFFDSFRRVSTYPPYNIKEKDDKGVIEFAVAGFNDNDLKVEVKENTLSVYGCKEDKDSDDFFHKGISNRSFTKSFQLHKQIVVDDAKLKDGILSVKYHRDIPESEKPRQISIKKA</sequence>
<dbReference type="PANTHER" id="PTHR47062:SF1">
    <property type="entry name" value="SMALL HEAT SHOCK PROTEIN IBPA"/>
    <property type="match status" value="1"/>
</dbReference>
<dbReference type="EMBL" id="UINC01134646">
    <property type="protein sequence ID" value="SVD18311.1"/>
    <property type="molecule type" value="Genomic_DNA"/>
</dbReference>
<accession>A0A382TAE1</accession>
<proteinExistence type="predicted"/>
<protein>
    <recommendedName>
        <fullName evidence="1">SHSP domain-containing protein</fullName>
    </recommendedName>
</protein>
<reference evidence="2" key="1">
    <citation type="submission" date="2018-05" db="EMBL/GenBank/DDBJ databases">
        <authorList>
            <person name="Lanie J.A."/>
            <person name="Ng W.-L."/>
            <person name="Kazmierczak K.M."/>
            <person name="Andrzejewski T.M."/>
            <person name="Davidsen T.M."/>
            <person name="Wayne K.J."/>
            <person name="Tettelin H."/>
            <person name="Glass J.I."/>
            <person name="Rusch D."/>
            <person name="Podicherti R."/>
            <person name="Tsui H.-C.T."/>
            <person name="Winkler M.E."/>
        </authorList>
    </citation>
    <scope>NUCLEOTIDE SEQUENCE</scope>
</reference>
<name>A0A382TAE1_9ZZZZ</name>
<evidence type="ECO:0000259" key="1">
    <source>
        <dbReference type="PROSITE" id="PS01031"/>
    </source>
</evidence>
<dbReference type="PANTHER" id="PTHR47062">
    <property type="match status" value="1"/>
</dbReference>
<organism evidence="2">
    <name type="scientific">marine metagenome</name>
    <dbReference type="NCBI Taxonomy" id="408172"/>
    <lineage>
        <taxon>unclassified sequences</taxon>
        <taxon>metagenomes</taxon>
        <taxon>ecological metagenomes</taxon>
    </lineage>
</organism>
<dbReference type="AlphaFoldDB" id="A0A382TAE1"/>
<dbReference type="InterPro" id="IPR008978">
    <property type="entry name" value="HSP20-like_chaperone"/>
</dbReference>
<dbReference type="SUPFAM" id="SSF49764">
    <property type="entry name" value="HSP20-like chaperones"/>
    <property type="match status" value="1"/>
</dbReference>
<feature type="domain" description="SHSP" evidence="1">
    <location>
        <begin position="22"/>
        <end position="131"/>
    </location>
</feature>
<dbReference type="Gene3D" id="2.60.40.790">
    <property type="match status" value="1"/>
</dbReference>
<dbReference type="InterPro" id="IPR002068">
    <property type="entry name" value="A-crystallin/Hsp20_dom"/>
</dbReference>
<gene>
    <name evidence="2" type="ORF">METZ01_LOCUS371165</name>
</gene>